<evidence type="ECO:0000313" key="1">
    <source>
        <dbReference type="EMBL" id="GIJ75409.1"/>
    </source>
</evidence>
<sequence>MDVLVDLLGVPAGTVPAALADILGAPVDPDGVTVAPVAYSSGSPATGGLWRVRAGDRTVFVKLLHHLRHWPALALMPPEIAGMFAAEFPWRTEIELWDPRVQASLPDGLRAPVLHRLVELPDDRLSLWQENLVEATTAWDLGRFERAAFLLGRWNARSTTPEVLAVTDFPPGFALRMYAERSVAFRGMGPLRSDGIWHHPWLADHGDLRAGLLEEGARIPDLLDRLDTYPQALPHGDASPQNLLVPVDGSAEFVVIDLSFRTPHALGFDLGQLLVGLTHAGLLPAAMLPRISAVIVPAYLRGLAAEGVADREADVRDAFVTSVLLRSGFDGFLYDLLGSDDERSRHAFDERVTMSRFLLEQYRLQHA</sequence>
<name>A0A8J4A488_9ACTN</name>
<organism evidence="1 2">
    <name type="scientific">Virgisporangium ochraceum</name>
    <dbReference type="NCBI Taxonomy" id="65505"/>
    <lineage>
        <taxon>Bacteria</taxon>
        <taxon>Bacillati</taxon>
        <taxon>Actinomycetota</taxon>
        <taxon>Actinomycetes</taxon>
        <taxon>Micromonosporales</taxon>
        <taxon>Micromonosporaceae</taxon>
        <taxon>Virgisporangium</taxon>
    </lineage>
</organism>
<gene>
    <name evidence="1" type="ORF">Voc01_103260</name>
</gene>
<dbReference type="AlphaFoldDB" id="A0A8J4A488"/>
<comment type="caution">
    <text evidence="1">The sequence shown here is derived from an EMBL/GenBank/DDBJ whole genome shotgun (WGS) entry which is preliminary data.</text>
</comment>
<dbReference type="Proteomes" id="UP000635606">
    <property type="component" value="Unassembled WGS sequence"/>
</dbReference>
<protein>
    <recommendedName>
        <fullName evidence="3">Aminoglycoside phosphotransferase</fullName>
    </recommendedName>
</protein>
<reference evidence="1" key="1">
    <citation type="submission" date="2021-01" db="EMBL/GenBank/DDBJ databases">
        <title>Whole genome shotgun sequence of Virgisporangium ochraceum NBRC 16418.</title>
        <authorList>
            <person name="Komaki H."/>
            <person name="Tamura T."/>
        </authorList>
    </citation>
    <scope>NUCLEOTIDE SEQUENCE</scope>
    <source>
        <strain evidence="1">NBRC 16418</strain>
    </source>
</reference>
<keyword evidence="2" id="KW-1185">Reference proteome</keyword>
<proteinExistence type="predicted"/>
<evidence type="ECO:0008006" key="3">
    <source>
        <dbReference type="Google" id="ProtNLM"/>
    </source>
</evidence>
<dbReference type="RefSeq" id="WP_203935170.1">
    <property type="nucleotide sequence ID" value="NZ_BOPH01000156.1"/>
</dbReference>
<dbReference type="InterPro" id="IPR011009">
    <property type="entry name" value="Kinase-like_dom_sf"/>
</dbReference>
<evidence type="ECO:0000313" key="2">
    <source>
        <dbReference type="Proteomes" id="UP000635606"/>
    </source>
</evidence>
<dbReference type="EMBL" id="BOPH01000156">
    <property type="protein sequence ID" value="GIJ75409.1"/>
    <property type="molecule type" value="Genomic_DNA"/>
</dbReference>
<accession>A0A8J4A488</accession>
<dbReference type="SUPFAM" id="SSF56112">
    <property type="entry name" value="Protein kinase-like (PK-like)"/>
    <property type="match status" value="1"/>
</dbReference>